<dbReference type="PANTHER" id="PTHR35527">
    <property type="entry name" value="CHOLOYLGLYCINE HYDROLASE"/>
    <property type="match status" value="1"/>
</dbReference>
<proteinExistence type="inferred from homology"/>
<dbReference type="GO" id="GO:0016787">
    <property type="term" value="F:hydrolase activity"/>
    <property type="evidence" value="ECO:0007669"/>
    <property type="project" value="UniProtKB-KW"/>
</dbReference>
<evidence type="ECO:0000259" key="4">
    <source>
        <dbReference type="Pfam" id="PF02275"/>
    </source>
</evidence>
<dbReference type="Gene3D" id="3.60.60.10">
    <property type="entry name" value="Penicillin V Acylase, Chain A"/>
    <property type="match status" value="1"/>
</dbReference>
<evidence type="ECO:0000256" key="1">
    <source>
        <dbReference type="ARBA" id="ARBA00006625"/>
    </source>
</evidence>
<sequence>MKITTANNVFKSIKTLIAGAAILALGTQSALACTGIVLHAQDGTVVPARTMEFGFDVQSNIYAVPAGTSIETLVLDKEQTGFTFEAKYGFLGANGLDMPIVFDGLNTEGLYFGAFYFAGDAVFGTVSDANRDHAVSSEELGNWILGQFATVDEVKAALPTIEVVGTHIDALKGVAPFHYGVTDASGASIVIEYTVDGLTIHDNTVNAMTNNPPYDWHLTNLRNYIGLQAENVPEITVGRQTLQPYGQGTGMAGLPGDFTSPSRFVRAVAFANTTLPAADASEAIFNAFHILNAFDIPKGAIREGHDDSLQTDYTIWTSASDTKNVQYYYKTYKTQAVESIDVRKVIAKITKPTTLEMENGFVINDRTADF</sequence>
<dbReference type="PANTHER" id="PTHR35527:SF2">
    <property type="entry name" value="HYDROLASE"/>
    <property type="match status" value="1"/>
</dbReference>
<feature type="chain" id="PRO_5007443228" evidence="3">
    <location>
        <begin position="33"/>
        <end position="370"/>
    </location>
</feature>
<dbReference type="PROSITE" id="PS00018">
    <property type="entry name" value="EF_HAND_1"/>
    <property type="match status" value="1"/>
</dbReference>
<keyword evidence="2 5" id="KW-0378">Hydrolase</keyword>
<keyword evidence="6" id="KW-1185">Reference proteome</keyword>
<reference evidence="5 6" key="1">
    <citation type="submission" date="2016-02" db="EMBL/GenBank/DDBJ databases">
        <title>Complete genome sequence of Halocynthiibacter arcticus PAMC 20958t from arctic marine sediment.</title>
        <authorList>
            <person name="Lee Y.M."/>
            <person name="Baek K."/>
            <person name="Lee H.K."/>
            <person name="Shin S.C."/>
        </authorList>
    </citation>
    <scope>NUCLEOTIDE SEQUENCE [LARGE SCALE GENOMIC DNA]</scope>
    <source>
        <strain evidence="5">PAMC 20958</strain>
    </source>
</reference>
<dbReference type="STRING" id="1579316.RC74_14660"/>
<dbReference type="InterPro" id="IPR052193">
    <property type="entry name" value="Peptidase_C59"/>
</dbReference>
<dbReference type="SUPFAM" id="SSF56235">
    <property type="entry name" value="N-terminal nucleophile aminohydrolases (Ntn hydrolases)"/>
    <property type="match status" value="1"/>
</dbReference>
<keyword evidence="3" id="KW-0732">Signal</keyword>
<evidence type="ECO:0000313" key="6">
    <source>
        <dbReference type="Proteomes" id="UP000070371"/>
    </source>
</evidence>
<dbReference type="PROSITE" id="PS51257">
    <property type="entry name" value="PROKAR_LIPOPROTEIN"/>
    <property type="match status" value="1"/>
</dbReference>
<name>A0A126V201_9RHOB</name>
<evidence type="ECO:0000256" key="2">
    <source>
        <dbReference type="ARBA" id="ARBA00022801"/>
    </source>
</evidence>
<gene>
    <name evidence="5" type="ORF">RC74_14660</name>
</gene>
<dbReference type="RefSeq" id="WP_039003793.1">
    <property type="nucleotide sequence ID" value="NZ_CP014327.1"/>
</dbReference>
<feature type="signal peptide" evidence="3">
    <location>
        <begin position="1"/>
        <end position="32"/>
    </location>
</feature>
<dbReference type="CDD" id="cd00542">
    <property type="entry name" value="Ntn_PVA"/>
    <property type="match status" value="1"/>
</dbReference>
<dbReference type="KEGG" id="hat:RC74_14660"/>
<feature type="domain" description="Choloylglycine hydrolase/NAAA C-terminal" evidence="4">
    <location>
        <begin position="33"/>
        <end position="343"/>
    </location>
</feature>
<dbReference type="InterPro" id="IPR018247">
    <property type="entry name" value="EF_Hand_1_Ca_BS"/>
</dbReference>
<dbReference type="InterPro" id="IPR029132">
    <property type="entry name" value="CBAH/NAAA_C"/>
</dbReference>
<dbReference type="AlphaFoldDB" id="A0A126V201"/>
<dbReference type="InterPro" id="IPR029055">
    <property type="entry name" value="Ntn_hydrolases_N"/>
</dbReference>
<dbReference type="Pfam" id="PF02275">
    <property type="entry name" value="CBAH"/>
    <property type="match status" value="1"/>
</dbReference>
<organism evidence="5 6">
    <name type="scientific">Falsihalocynthiibacter arcticus</name>
    <dbReference type="NCBI Taxonomy" id="1579316"/>
    <lineage>
        <taxon>Bacteria</taxon>
        <taxon>Pseudomonadati</taxon>
        <taxon>Pseudomonadota</taxon>
        <taxon>Alphaproteobacteria</taxon>
        <taxon>Rhodobacterales</taxon>
        <taxon>Roseobacteraceae</taxon>
        <taxon>Falsihalocynthiibacter</taxon>
    </lineage>
</organism>
<accession>A0A126V201</accession>
<evidence type="ECO:0000313" key="5">
    <source>
        <dbReference type="EMBL" id="AML52351.1"/>
    </source>
</evidence>
<comment type="similarity">
    <text evidence="1">Belongs to the peptidase C59 family.</text>
</comment>
<dbReference type="OrthoDB" id="9794717at2"/>
<dbReference type="Proteomes" id="UP000070371">
    <property type="component" value="Chromosome"/>
</dbReference>
<evidence type="ECO:0000256" key="3">
    <source>
        <dbReference type="SAM" id="SignalP"/>
    </source>
</evidence>
<dbReference type="EMBL" id="CP014327">
    <property type="protein sequence ID" value="AML52351.1"/>
    <property type="molecule type" value="Genomic_DNA"/>
</dbReference>
<protein>
    <submittedName>
        <fullName evidence="5">Choloylglycine hydrolase</fullName>
    </submittedName>
</protein>